<sequence length="363" mass="42904">MPVFKNEDNGTWYVMVRYVNWKGERKQKCKRGFATKKEAQEWERMFQLQNSSDLDMSFEAFTELYINDVKNRLKENTWLTKEHIIRTKILPYFGKLKISEISTKEIITWQNEMLAYRDEKKKPYSQTYLKTLHNQLSAIFNHAVRYYELRSNPAAKVGNMGSEEHKEMLFWTKEEYKKFSYEMMDKPVSFYAFEMLYWCGIREGELLALTAADFNFDKETVTINKSYQRLHGEDVITTPKTKKSNRTIKMPHFLCEEMQEYLGMLYGLKKKDRIFTVTKSYLHHEMDRGAEAAGVKRIRIHDLRHSHISLLIDMGFSAVAIADRVGHESIDITYQYAHLFPSKQTEMADRLDDLGKGDFENVG</sequence>
<keyword evidence="5" id="KW-0233">DNA recombination</keyword>
<dbReference type="InterPro" id="IPR002104">
    <property type="entry name" value="Integrase_catalytic"/>
</dbReference>
<dbReference type="PROSITE" id="PS51898">
    <property type="entry name" value="TYR_RECOMBINASE"/>
    <property type="match status" value="1"/>
</dbReference>
<dbReference type="Proteomes" id="UP000095673">
    <property type="component" value="Unassembled WGS sequence"/>
</dbReference>
<dbReference type="InterPro" id="IPR004107">
    <property type="entry name" value="Integrase_SAM-like_N"/>
</dbReference>
<feature type="domain" description="Tyr recombinase" evidence="7">
    <location>
        <begin position="166"/>
        <end position="349"/>
    </location>
</feature>
<organism evidence="9 10">
    <name type="scientific">Agathobacter rectalis</name>
    <dbReference type="NCBI Taxonomy" id="39491"/>
    <lineage>
        <taxon>Bacteria</taxon>
        <taxon>Bacillati</taxon>
        <taxon>Bacillota</taxon>
        <taxon>Clostridia</taxon>
        <taxon>Lachnospirales</taxon>
        <taxon>Lachnospiraceae</taxon>
        <taxon>Agathobacter</taxon>
    </lineage>
</organism>
<dbReference type="Pfam" id="PF14657">
    <property type="entry name" value="Arm-DNA-bind_4"/>
    <property type="match status" value="1"/>
</dbReference>
<accession>A0A173SIY4</accession>
<evidence type="ECO:0000256" key="4">
    <source>
        <dbReference type="ARBA" id="ARBA00023125"/>
    </source>
</evidence>
<evidence type="ECO:0000313" key="9">
    <source>
        <dbReference type="EMBL" id="CUM89986.1"/>
    </source>
</evidence>
<dbReference type="Gene3D" id="1.10.150.130">
    <property type="match status" value="1"/>
</dbReference>
<dbReference type="AlphaFoldDB" id="A0A173SIY4"/>
<comment type="function">
    <text evidence="1">Site-specific tyrosine recombinase, which acts by catalyzing the cutting and rejoining of the recombining DNA molecules.</text>
</comment>
<dbReference type="PROSITE" id="PS51900">
    <property type="entry name" value="CB"/>
    <property type="match status" value="1"/>
</dbReference>
<evidence type="ECO:0000256" key="5">
    <source>
        <dbReference type="ARBA" id="ARBA00023172"/>
    </source>
</evidence>
<dbReference type="SUPFAM" id="SSF56349">
    <property type="entry name" value="DNA breaking-rejoining enzymes"/>
    <property type="match status" value="1"/>
</dbReference>
<dbReference type="OrthoDB" id="9803188at2"/>
<evidence type="ECO:0000259" key="7">
    <source>
        <dbReference type="PROSITE" id="PS51898"/>
    </source>
</evidence>
<evidence type="ECO:0000256" key="1">
    <source>
        <dbReference type="ARBA" id="ARBA00003283"/>
    </source>
</evidence>
<reference evidence="9 10" key="1">
    <citation type="submission" date="2015-09" db="EMBL/GenBank/DDBJ databases">
        <authorList>
            <consortium name="Pathogen Informatics"/>
        </authorList>
    </citation>
    <scope>NUCLEOTIDE SEQUENCE [LARGE SCALE GENOMIC DNA]</scope>
    <source>
        <strain evidence="9 10">2789STDY5834968</strain>
    </source>
</reference>
<gene>
    <name evidence="9" type="ORF">ERS852580_01053</name>
</gene>
<dbReference type="InterPro" id="IPR028259">
    <property type="entry name" value="AP2-like_int_N"/>
</dbReference>
<protein>
    <submittedName>
        <fullName evidence="9">Site-specific tyrosine recombinase XerC</fullName>
    </submittedName>
</protein>
<dbReference type="Pfam" id="PF00589">
    <property type="entry name" value="Phage_integrase"/>
    <property type="match status" value="1"/>
</dbReference>
<evidence type="ECO:0000256" key="2">
    <source>
        <dbReference type="ARBA" id="ARBA00008857"/>
    </source>
</evidence>
<dbReference type="InterPro" id="IPR010998">
    <property type="entry name" value="Integrase_recombinase_N"/>
</dbReference>
<dbReference type="CDD" id="cd01189">
    <property type="entry name" value="INT_ICEBs1_C_like"/>
    <property type="match status" value="1"/>
</dbReference>
<proteinExistence type="inferred from homology"/>
<keyword evidence="3" id="KW-0229">DNA integration</keyword>
<evidence type="ECO:0000256" key="3">
    <source>
        <dbReference type="ARBA" id="ARBA00022908"/>
    </source>
</evidence>
<dbReference type="InterPro" id="IPR013762">
    <property type="entry name" value="Integrase-like_cat_sf"/>
</dbReference>
<dbReference type="PANTHER" id="PTHR30349:SF64">
    <property type="entry name" value="PROPHAGE INTEGRASE INTD-RELATED"/>
    <property type="match status" value="1"/>
</dbReference>
<dbReference type="GO" id="GO:0015074">
    <property type="term" value="P:DNA integration"/>
    <property type="evidence" value="ECO:0007669"/>
    <property type="project" value="UniProtKB-KW"/>
</dbReference>
<name>A0A173SIY4_9FIRM</name>
<dbReference type="InterPro" id="IPR044068">
    <property type="entry name" value="CB"/>
</dbReference>
<evidence type="ECO:0000256" key="6">
    <source>
        <dbReference type="PROSITE-ProRule" id="PRU01248"/>
    </source>
</evidence>
<dbReference type="InterPro" id="IPR050090">
    <property type="entry name" value="Tyrosine_recombinase_XerCD"/>
</dbReference>
<comment type="similarity">
    <text evidence="2">Belongs to the 'phage' integrase family.</text>
</comment>
<dbReference type="RefSeq" id="WP_055237709.1">
    <property type="nucleotide sequence ID" value="NZ_CYXM01000004.1"/>
</dbReference>
<keyword evidence="4 6" id="KW-0238">DNA-binding</keyword>
<dbReference type="InterPro" id="IPR011010">
    <property type="entry name" value="DNA_brk_join_enz"/>
</dbReference>
<dbReference type="GO" id="GO:0006310">
    <property type="term" value="P:DNA recombination"/>
    <property type="evidence" value="ECO:0007669"/>
    <property type="project" value="UniProtKB-KW"/>
</dbReference>
<feature type="domain" description="Core-binding (CB)" evidence="8">
    <location>
        <begin position="56"/>
        <end position="144"/>
    </location>
</feature>
<evidence type="ECO:0000259" key="8">
    <source>
        <dbReference type="PROSITE" id="PS51900"/>
    </source>
</evidence>
<evidence type="ECO:0000313" key="10">
    <source>
        <dbReference type="Proteomes" id="UP000095673"/>
    </source>
</evidence>
<dbReference type="PANTHER" id="PTHR30349">
    <property type="entry name" value="PHAGE INTEGRASE-RELATED"/>
    <property type="match status" value="1"/>
</dbReference>
<dbReference type="Gene3D" id="1.10.443.10">
    <property type="entry name" value="Intergrase catalytic core"/>
    <property type="match status" value="1"/>
</dbReference>
<dbReference type="Pfam" id="PF14659">
    <property type="entry name" value="Phage_int_SAM_3"/>
    <property type="match status" value="1"/>
</dbReference>
<dbReference type="GO" id="GO:0003677">
    <property type="term" value="F:DNA binding"/>
    <property type="evidence" value="ECO:0007669"/>
    <property type="project" value="UniProtKB-UniRule"/>
</dbReference>
<dbReference type="EMBL" id="CYXM01000004">
    <property type="protein sequence ID" value="CUM89986.1"/>
    <property type="molecule type" value="Genomic_DNA"/>
</dbReference>